<dbReference type="OrthoDB" id="6435339at2759"/>
<dbReference type="GO" id="GO:0005789">
    <property type="term" value="C:endoplasmic reticulum membrane"/>
    <property type="evidence" value="ECO:0007669"/>
    <property type="project" value="TreeGrafter"/>
</dbReference>
<dbReference type="GO" id="GO:0051377">
    <property type="term" value="F:mannose-ethanolamine phosphotransferase activity"/>
    <property type="evidence" value="ECO:0007669"/>
    <property type="project" value="TreeGrafter"/>
</dbReference>
<reference evidence="1" key="1">
    <citation type="submission" date="2020-11" db="EMBL/GenBank/DDBJ databases">
        <authorList>
            <person name="Tran Van P."/>
        </authorList>
    </citation>
    <scope>NUCLEOTIDE SEQUENCE</scope>
</reference>
<protein>
    <submittedName>
        <fullName evidence="1">Uncharacterized protein</fullName>
    </submittedName>
</protein>
<keyword evidence="2" id="KW-1185">Reference proteome</keyword>
<accession>A0A7R9MBL1</accession>
<dbReference type="Proteomes" id="UP000728032">
    <property type="component" value="Unassembled WGS sequence"/>
</dbReference>
<dbReference type="EMBL" id="OC925372">
    <property type="protein sequence ID" value="CAD7656101.1"/>
    <property type="molecule type" value="Genomic_DNA"/>
</dbReference>
<gene>
    <name evidence="1" type="ORF">ONB1V03_LOCUS12741</name>
</gene>
<dbReference type="Gene3D" id="3.40.720.10">
    <property type="entry name" value="Alkaline Phosphatase, subunit A"/>
    <property type="match status" value="1"/>
</dbReference>
<name>A0A7R9MBL1_9ACAR</name>
<evidence type="ECO:0000313" key="1">
    <source>
        <dbReference type="EMBL" id="CAD7656101.1"/>
    </source>
</evidence>
<dbReference type="PANTHER" id="PTHR23071">
    <property type="entry name" value="PHOSPHATIDYLINOSITOL GLYCAN"/>
    <property type="match status" value="1"/>
</dbReference>
<dbReference type="EMBL" id="CAJPVJ010010547">
    <property type="protein sequence ID" value="CAG2173288.1"/>
    <property type="molecule type" value="Genomic_DNA"/>
</dbReference>
<sequence length="208" mass="23592">MTAFQSPSNDVNKIDLVPTLSLLMGIPIPFSNVGKVMSSLFEYSVDCQHVRRSPEFSCHEDIAEIQWLWNSISALRINVAQIQRYVASIVPNVIQRQLEELLERHDRSWVLLNYIPSDDKLATIQSLTELRNKYDDYISQLKTQLSLNLASFDSRLMISGLIVIMMGAITANLIRVLDFPFHENSFNDILFLSAVTSIVVPIGGHKEL</sequence>
<proteinExistence type="predicted"/>
<dbReference type="GO" id="GO:0006506">
    <property type="term" value="P:GPI anchor biosynthetic process"/>
    <property type="evidence" value="ECO:0007669"/>
    <property type="project" value="InterPro"/>
</dbReference>
<dbReference type="InterPro" id="IPR017850">
    <property type="entry name" value="Alkaline_phosphatase_core_sf"/>
</dbReference>
<dbReference type="AlphaFoldDB" id="A0A7R9MBL1"/>
<evidence type="ECO:0000313" key="2">
    <source>
        <dbReference type="Proteomes" id="UP000728032"/>
    </source>
</evidence>
<dbReference type="PANTHER" id="PTHR23071:SF1">
    <property type="entry name" value="GPI ETHANOLAMINE PHOSPHATE TRANSFERASE 3"/>
    <property type="match status" value="1"/>
</dbReference>
<dbReference type="InterPro" id="IPR039524">
    <property type="entry name" value="PIGO/GPI13"/>
</dbReference>
<organism evidence="1">
    <name type="scientific">Oppiella nova</name>
    <dbReference type="NCBI Taxonomy" id="334625"/>
    <lineage>
        <taxon>Eukaryota</taxon>
        <taxon>Metazoa</taxon>
        <taxon>Ecdysozoa</taxon>
        <taxon>Arthropoda</taxon>
        <taxon>Chelicerata</taxon>
        <taxon>Arachnida</taxon>
        <taxon>Acari</taxon>
        <taxon>Acariformes</taxon>
        <taxon>Sarcoptiformes</taxon>
        <taxon>Oribatida</taxon>
        <taxon>Brachypylina</taxon>
        <taxon>Oppioidea</taxon>
        <taxon>Oppiidae</taxon>
        <taxon>Oppiella</taxon>
    </lineage>
</organism>